<evidence type="ECO:0000313" key="3">
    <source>
        <dbReference type="Proteomes" id="UP000509510"/>
    </source>
</evidence>
<feature type="domain" description="Tetrapyrrole biosynthesis uroporphyrinogen III synthase" evidence="1">
    <location>
        <begin position="37"/>
        <end position="313"/>
    </location>
</feature>
<dbReference type="GeneID" id="55998034"/>
<dbReference type="RefSeq" id="XP_035349559.1">
    <property type="nucleotide sequence ID" value="XM_035493666.1"/>
</dbReference>
<dbReference type="GO" id="GO:0006780">
    <property type="term" value="P:uroporphyrinogen III biosynthetic process"/>
    <property type="evidence" value="ECO:0007669"/>
    <property type="project" value="InterPro"/>
</dbReference>
<dbReference type="Proteomes" id="UP000509510">
    <property type="component" value="Chromosome VI"/>
</dbReference>
<dbReference type="GO" id="GO:0005829">
    <property type="term" value="C:cytosol"/>
    <property type="evidence" value="ECO:0007669"/>
    <property type="project" value="TreeGrafter"/>
</dbReference>
<organism evidence="2 3">
    <name type="scientific">Talaromyces rugulosus</name>
    <name type="common">Penicillium rugulosum</name>
    <dbReference type="NCBI Taxonomy" id="121627"/>
    <lineage>
        <taxon>Eukaryota</taxon>
        <taxon>Fungi</taxon>
        <taxon>Dikarya</taxon>
        <taxon>Ascomycota</taxon>
        <taxon>Pezizomycotina</taxon>
        <taxon>Eurotiomycetes</taxon>
        <taxon>Eurotiomycetidae</taxon>
        <taxon>Eurotiales</taxon>
        <taxon>Trichocomaceae</taxon>
        <taxon>Talaromyces</taxon>
        <taxon>Talaromyces sect. Islandici</taxon>
    </lineage>
</organism>
<dbReference type="EMBL" id="CP055903">
    <property type="protein sequence ID" value="QKX63385.1"/>
    <property type="molecule type" value="Genomic_DNA"/>
</dbReference>
<protein>
    <recommendedName>
        <fullName evidence="1">Tetrapyrrole biosynthesis uroporphyrinogen III synthase domain-containing protein</fullName>
    </recommendedName>
</protein>
<dbReference type="UniPathway" id="UPA00251">
    <property type="reaction ID" value="UER00320"/>
</dbReference>
<accession>A0A7H8RCZ7</accession>
<dbReference type="Pfam" id="PF02602">
    <property type="entry name" value="HEM4"/>
    <property type="match status" value="1"/>
</dbReference>
<reference evidence="3" key="1">
    <citation type="submission" date="2020-06" db="EMBL/GenBank/DDBJ databases">
        <title>A chromosome-scale genome assembly of Talaromyces rugulosus W13939.</title>
        <authorList>
            <person name="Wang B."/>
            <person name="Guo L."/>
            <person name="Ye K."/>
            <person name="Wang L."/>
        </authorList>
    </citation>
    <scope>NUCLEOTIDE SEQUENCE [LARGE SCALE GENOMIC DNA]</scope>
    <source>
        <strain evidence="3">W13939</strain>
    </source>
</reference>
<dbReference type="KEGG" id="trg:TRUGW13939_10555"/>
<sequence length="326" mass="36645">MPPSQNQSPPIFLLKTAATPRDLYEEYFRKEFCVNTQSHGYNPVFVPVLSHRMHTENLARVESFFTSHQTHQNDGGDEEKEKGEVESFIGENPTYGGMIFTSQRAVEGFRDVLKQGNIPAPVSQNLVLYTVGPATTRLLTPLRDQYLPHARIVGEEAGTGEKLALIILNDYNNTWHHTNKPKPGLLFLVGEQRRDIIPRTLMNDSLEEHRRIRVDELVVYETTEMPGFEASFRDAVTSGEKVLNDNDSNMWVTIFSPTGCDAVLRVLGELSSSGNEQKKKCLIVTIGPTTRDHLRIKHGVEPDAVAETPNPEGVGEAIRKFYNNTQ</sequence>
<evidence type="ECO:0000313" key="2">
    <source>
        <dbReference type="EMBL" id="QKX63385.1"/>
    </source>
</evidence>
<dbReference type="InterPro" id="IPR039793">
    <property type="entry name" value="UROS/Hem4"/>
</dbReference>
<dbReference type="FunFam" id="3.40.50.10090:FF:000011">
    <property type="entry name" value="Uroporphyrinogen-III synthase (UroS), putative"/>
    <property type="match status" value="1"/>
</dbReference>
<dbReference type="CDD" id="cd06578">
    <property type="entry name" value="HemD"/>
    <property type="match status" value="1"/>
</dbReference>
<dbReference type="PANTHER" id="PTHR12390">
    <property type="entry name" value="UROPORPHYRINOGEN III SYNTHASE"/>
    <property type="match status" value="1"/>
</dbReference>
<name>A0A7H8RCZ7_TALRU</name>
<keyword evidence="3" id="KW-1185">Reference proteome</keyword>
<dbReference type="InterPro" id="IPR003754">
    <property type="entry name" value="4pyrrol_synth_uPrphyn_synth"/>
</dbReference>
<dbReference type="Gene3D" id="3.40.50.10090">
    <property type="match status" value="2"/>
</dbReference>
<dbReference type="GO" id="GO:0006782">
    <property type="term" value="P:protoporphyrinogen IX biosynthetic process"/>
    <property type="evidence" value="ECO:0007669"/>
    <property type="project" value="UniProtKB-UniPathway"/>
</dbReference>
<dbReference type="AlphaFoldDB" id="A0A7H8RCZ7"/>
<dbReference type="OrthoDB" id="5595751at2759"/>
<dbReference type="GO" id="GO:0004852">
    <property type="term" value="F:uroporphyrinogen-III synthase activity"/>
    <property type="evidence" value="ECO:0007669"/>
    <property type="project" value="InterPro"/>
</dbReference>
<proteinExistence type="predicted"/>
<dbReference type="PANTHER" id="PTHR12390:SF0">
    <property type="entry name" value="UROPORPHYRINOGEN-III SYNTHASE"/>
    <property type="match status" value="1"/>
</dbReference>
<dbReference type="InterPro" id="IPR036108">
    <property type="entry name" value="4pyrrol_syn_uPrphyn_synt_sf"/>
</dbReference>
<gene>
    <name evidence="2" type="ORF">TRUGW13939_10555</name>
</gene>
<evidence type="ECO:0000259" key="1">
    <source>
        <dbReference type="Pfam" id="PF02602"/>
    </source>
</evidence>
<dbReference type="SUPFAM" id="SSF69618">
    <property type="entry name" value="HemD-like"/>
    <property type="match status" value="1"/>
</dbReference>